<comment type="caution">
    <text evidence="2">The sequence shown here is derived from an EMBL/GenBank/DDBJ whole genome shotgun (WGS) entry which is preliminary data.</text>
</comment>
<accession>A0ABP1QWC2</accession>
<feature type="transmembrane region" description="Helical" evidence="1">
    <location>
        <begin position="56"/>
        <end position="83"/>
    </location>
</feature>
<proteinExistence type="predicted"/>
<name>A0ABP1QWC2_9HEXA</name>
<keyword evidence="3" id="KW-1185">Reference proteome</keyword>
<evidence type="ECO:0000313" key="2">
    <source>
        <dbReference type="EMBL" id="CAL8111544.1"/>
    </source>
</evidence>
<evidence type="ECO:0000256" key="1">
    <source>
        <dbReference type="SAM" id="Phobius"/>
    </source>
</evidence>
<protein>
    <submittedName>
        <fullName evidence="2">Uncharacterized protein</fullName>
    </submittedName>
</protein>
<keyword evidence="1" id="KW-1133">Transmembrane helix</keyword>
<feature type="transmembrane region" description="Helical" evidence="1">
    <location>
        <begin position="152"/>
        <end position="178"/>
    </location>
</feature>
<keyword evidence="1" id="KW-0812">Transmembrane</keyword>
<reference evidence="2 3" key="1">
    <citation type="submission" date="2024-08" db="EMBL/GenBank/DDBJ databases">
        <authorList>
            <person name="Cucini C."/>
            <person name="Frati F."/>
        </authorList>
    </citation>
    <scope>NUCLEOTIDE SEQUENCE [LARGE SCALE GENOMIC DNA]</scope>
</reference>
<evidence type="ECO:0000313" key="3">
    <source>
        <dbReference type="Proteomes" id="UP001642540"/>
    </source>
</evidence>
<dbReference type="EMBL" id="CAXLJM020000046">
    <property type="protein sequence ID" value="CAL8111544.1"/>
    <property type="molecule type" value="Genomic_DNA"/>
</dbReference>
<feature type="transmembrane region" description="Helical" evidence="1">
    <location>
        <begin position="89"/>
        <end position="115"/>
    </location>
</feature>
<gene>
    <name evidence="2" type="ORF">ODALV1_LOCUS15136</name>
</gene>
<sequence>MSINDSLLTPLTRKAYHLFEASYSWIYPHFLKLHLGDAETGNAVHLTLTRWHYTLILWYISEFVITCFIGFGSCVVVCLLQLFEPRPSIQAYHICICFGLAVASMAEWMTCIVLLRSPEFSLAFNEIFTLDKYEKVNRVLRTHLIPRRGRDIFGSLIILLTIGGILIGPGIAVTGVLFNLDPFYFLFEEVLPHPYI</sequence>
<keyword evidence="1" id="KW-0472">Membrane</keyword>
<dbReference type="Proteomes" id="UP001642540">
    <property type="component" value="Unassembled WGS sequence"/>
</dbReference>
<organism evidence="2 3">
    <name type="scientific">Orchesella dallaii</name>
    <dbReference type="NCBI Taxonomy" id="48710"/>
    <lineage>
        <taxon>Eukaryota</taxon>
        <taxon>Metazoa</taxon>
        <taxon>Ecdysozoa</taxon>
        <taxon>Arthropoda</taxon>
        <taxon>Hexapoda</taxon>
        <taxon>Collembola</taxon>
        <taxon>Entomobryomorpha</taxon>
        <taxon>Entomobryoidea</taxon>
        <taxon>Orchesellidae</taxon>
        <taxon>Orchesellinae</taxon>
        <taxon>Orchesella</taxon>
    </lineage>
</organism>